<name>A0A4Q7PKH7_9FIRM</name>
<sequence>MQKLRLSYFEKIKSADLSAAEIDYLIYISRYQSTYGCVVGVYYKDVCAALNWSYQTFYNVQSRLQNVGLISCTKKAYSDWDVQLVGNDCSDIQAVKEEGYLNTGRNIFLPENFLSLKAKEKIMAMELMKRVGAARNRDGSAQIGKKKFYEKYAEILQVTTRMVKQYMRSLKRFFWCHLQDKVYFLTPKKQTYQKPSEALSEVFAEKRNQVIAAARRCKMKNVGDQDIDDVARLYQQYKTEIPDNLNFEELLQEQLRRDNAGQKKIVRRRLLPKLVHLILKEKIKLQTI</sequence>
<organism evidence="1 2">
    <name type="scientific">Cuneatibacter caecimuris</name>
    <dbReference type="NCBI Taxonomy" id="1796618"/>
    <lineage>
        <taxon>Bacteria</taxon>
        <taxon>Bacillati</taxon>
        <taxon>Bacillota</taxon>
        <taxon>Clostridia</taxon>
        <taxon>Lachnospirales</taxon>
        <taxon>Lachnospiraceae</taxon>
        <taxon>Cuneatibacter</taxon>
    </lineage>
</organism>
<protein>
    <submittedName>
        <fullName evidence="1">Uncharacterized protein</fullName>
    </submittedName>
</protein>
<comment type="caution">
    <text evidence="1">The sequence shown here is derived from an EMBL/GenBank/DDBJ whole genome shotgun (WGS) entry which is preliminary data.</text>
</comment>
<evidence type="ECO:0000313" key="1">
    <source>
        <dbReference type="EMBL" id="RZT01196.1"/>
    </source>
</evidence>
<gene>
    <name evidence="1" type="ORF">EV209_1638</name>
</gene>
<dbReference type="Proteomes" id="UP000292927">
    <property type="component" value="Unassembled WGS sequence"/>
</dbReference>
<keyword evidence="2" id="KW-1185">Reference proteome</keyword>
<dbReference type="EMBL" id="SGXF01000002">
    <property type="protein sequence ID" value="RZT01196.1"/>
    <property type="molecule type" value="Genomic_DNA"/>
</dbReference>
<reference evidence="1 2" key="1">
    <citation type="submission" date="2019-02" db="EMBL/GenBank/DDBJ databases">
        <title>Genomic Encyclopedia of Type Strains, Phase IV (KMG-IV): sequencing the most valuable type-strain genomes for metagenomic binning, comparative biology and taxonomic classification.</title>
        <authorList>
            <person name="Goeker M."/>
        </authorList>
    </citation>
    <scope>NUCLEOTIDE SEQUENCE [LARGE SCALE GENOMIC DNA]</scope>
    <source>
        <strain evidence="1 2">DSM 29486</strain>
    </source>
</reference>
<proteinExistence type="predicted"/>
<dbReference type="RefSeq" id="WP_130434857.1">
    <property type="nucleotide sequence ID" value="NZ_SGXF01000002.1"/>
</dbReference>
<accession>A0A4Q7PKH7</accession>
<evidence type="ECO:0000313" key="2">
    <source>
        <dbReference type="Proteomes" id="UP000292927"/>
    </source>
</evidence>
<dbReference type="OrthoDB" id="2068428at2"/>
<dbReference type="AlphaFoldDB" id="A0A4Q7PKH7"/>